<organism evidence="6">
    <name type="scientific">Nonomuraea gerenzanensis</name>
    <dbReference type="NCBI Taxonomy" id="93944"/>
    <lineage>
        <taxon>Bacteria</taxon>
        <taxon>Bacillati</taxon>
        <taxon>Actinomycetota</taxon>
        <taxon>Actinomycetes</taxon>
        <taxon>Streptosporangiales</taxon>
        <taxon>Streptosporangiaceae</taxon>
        <taxon>Nonomuraea</taxon>
    </lineage>
</organism>
<evidence type="ECO:0000256" key="2">
    <source>
        <dbReference type="ARBA" id="ARBA00022692"/>
    </source>
</evidence>
<evidence type="ECO:0000256" key="1">
    <source>
        <dbReference type="ARBA" id="ARBA00004127"/>
    </source>
</evidence>
<dbReference type="EMBL" id="LT559118">
    <property type="protein sequence ID" value="SBO95351.1"/>
    <property type="molecule type" value="Genomic_DNA"/>
</dbReference>
<feature type="transmembrane region" description="Helical" evidence="5">
    <location>
        <begin position="32"/>
        <end position="54"/>
    </location>
</feature>
<feature type="transmembrane region" description="Helical" evidence="5">
    <location>
        <begin position="160"/>
        <end position="183"/>
    </location>
</feature>
<proteinExistence type="predicted"/>
<dbReference type="GO" id="GO:0030026">
    <property type="term" value="P:intracellular manganese ion homeostasis"/>
    <property type="evidence" value="ECO:0007669"/>
    <property type="project" value="InterPro"/>
</dbReference>
<feature type="transmembrane region" description="Helical" evidence="5">
    <location>
        <begin position="222"/>
        <end position="243"/>
    </location>
</feature>
<evidence type="ECO:0000313" key="6">
    <source>
        <dbReference type="EMBL" id="SBO95351.1"/>
    </source>
</evidence>
<accession>A0A1M4E8Y4</accession>
<keyword evidence="4 5" id="KW-0472">Membrane</keyword>
<comment type="subcellular location">
    <subcellularLocation>
        <location evidence="1">Endomembrane system</location>
        <topology evidence="1">Multi-pass membrane protein</topology>
    </subcellularLocation>
</comment>
<evidence type="ECO:0000256" key="5">
    <source>
        <dbReference type="SAM" id="Phobius"/>
    </source>
</evidence>
<protein>
    <submittedName>
        <fullName evidence="6">Putative membrane protein</fullName>
    </submittedName>
</protein>
<keyword evidence="3 5" id="KW-1133">Transmembrane helix</keyword>
<dbReference type="GO" id="GO:0012505">
    <property type="term" value="C:endomembrane system"/>
    <property type="evidence" value="ECO:0007669"/>
    <property type="project" value="UniProtKB-SubCell"/>
</dbReference>
<keyword evidence="2 5" id="KW-0812">Transmembrane</keyword>
<feature type="transmembrane region" description="Helical" evidence="5">
    <location>
        <begin position="189"/>
        <end position="210"/>
    </location>
</feature>
<dbReference type="GO" id="GO:0005384">
    <property type="term" value="F:manganese ion transmembrane transporter activity"/>
    <property type="evidence" value="ECO:0007669"/>
    <property type="project" value="InterPro"/>
</dbReference>
<reference evidence="6" key="1">
    <citation type="submission" date="2016-04" db="EMBL/GenBank/DDBJ databases">
        <authorList>
            <person name="Evans L.H."/>
            <person name="Alamgir A."/>
            <person name="Owens N."/>
            <person name="Weber N.D."/>
            <person name="Virtaneva K."/>
            <person name="Barbian K."/>
            <person name="Babar A."/>
            <person name="Rosenke K."/>
        </authorList>
    </citation>
    <scope>NUCLEOTIDE SEQUENCE</scope>
    <source>
        <strain evidence="6">Nono1</strain>
    </source>
</reference>
<gene>
    <name evidence="6" type="ORF">BN4615_P4867</name>
</gene>
<name>A0A1M4E8Y4_9ACTN</name>
<evidence type="ECO:0000256" key="4">
    <source>
        <dbReference type="ARBA" id="ARBA00023136"/>
    </source>
</evidence>
<dbReference type="AlphaFoldDB" id="A0A1M4E8Y4"/>
<dbReference type="PANTHER" id="PTHR31851">
    <property type="entry name" value="FE(2+)/MN(2+) TRANSPORTER PCL1"/>
    <property type="match status" value="1"/>
</dbReference>
<dbReference type="InterPro" id="IPR008217">
    <property type="entry name" value="Ccc1_fam"/>
</dbReference>
<feature type="transmembrane region" description="Helical" evidence="5">
    <location>
        <begin position="60"/>
        <end position="81"/>
    </location>
</feature>
<evidence type="ECO:0000256" key="3">
    <source>
        <dbReference type="ARBA" id="ARBA00022989"/>
    </source>
</evidence>
<sequence>MEDLMTIELVRPESPEHHHTHRDVTGGWLRPAVFGAMDGLVSNFALIAGVVGAAGAGQGAVLAGFAGLIAGACSMAAGEYTSVKSQTELMRAEIAVERRELARNPEGEQAELAALYRARGLEPELAERVAAGLSADPEQALRVHVREELGVDVDDLPSPYVAAASSFGAFAAGALVPLVPFLFGASGLMVALVLSVVALFGFGAAVAVMTARPWWLGGLRQLALGVGAATVTYGLGHLLGVTVA</sequence>
<dbReference type="Pfam" id="PF01988">
    <property type="entry name" value="VIT1"/>
    <property type="match status" value="1"/>
</dbReference>